<dbReference type="Gene3D" id="2.30.130.40">
    <property type="entry name" value="LON domain-like"/>
    <property type="match status" value="1"/>
</dbReference>
<dbReference type="Proteomes" id="UP001597237">
    <property type="component" value="Unassembled WGS sequence"/>
</dbReference>
<evidence type="ECO:0000313" key="3">
    <source>
        <dbReference type="Proteomes" id="UP001597237"/>
    </source>
</evidence>
<dbReference type="SUPFAM" id="SSF88697">
    <property type="entry name" value="PUA domain-like"/>
    <property type="match status" value="1"/>
</dbReference>
<proteinExistence type="predicted"/>
<reference evidence="3" key="1">
    <citation type="journal article" date="2019" name="Int. J. Syst. Evol. Microbiol.">
        <title>The Global Catalogue of Microorganisms (GCM) 10K type strain sequencing project: providing services to taxonomists for standard genome sequencing and annotation.</title>
        <authorList>
            <consortium name="The Broad Institute Genomics Platform"/>
            <consortium name="The Broad Institute Genome Sequencing Center for Infectious Disease"/>
            <person name="Wu L."/>
            <person name="Ma J."/>
        </authorList>
    </citation>
    <scope>NUCLEOTIDE SEQUENCE [LARGE SCALE GENOMIC DNA]</scope>
    <source>
        <strain evidence="3">DFY28</strain>
    </source>
</reference>
<dbReference type="InterPro" id="IPR003111">
    <property type="entry name" value="Lon_prtase_N"/>
</dbReference>
<dbReference type="EMBL" id="JBHUEY010000001">
    <property type="protein sequence ID" value="MFD1783322.1"/>
    <property type="molecule type" value="Genomic_DNA"/>
</dbReference>
<dbReference type="PANTHER" id="PTHR46732">
    <property type="entry name" value="ATP-DEPENDENT PROTEASE LA (LON) DOMAIN PROTEIN"/>
    <property type="match status" value="1"/>
</dbReference>
<organism evidence="2 3">
    <name type="scientific">Phenylobacterium terrae</name>
    <dbReference type="NCBI Taxonomy" id="2665495"/>
    <lineage>
        <taxon>Bacteria</taxon>
        <taxon>Pseudomonadati</taxon>
        <taxon>Pseudomonadota</taxon>
        <taxon>Alphaproteobacteria</taxon>
        <taxon>Caulobacterales</taxon>
        <taxon>Caulobacteraceae</taxon>
        <taxon>Phenylobacterium</taxon>
    </lineage>
</organism>
<dbReference type="RefSeq" id="WP_377284464.1">
    <property type="nucleotide sequence ID" value="NZ_JBHRSI010000015.1"/>
</dbReference>
<comment type="caution">
    <text evidence="2">The sequence shown here is derived from an EMBL/GenBank/DDBJ whole genome shotgun (WGS) entry which is preliminary data.</text>
</comment>
<protein>
    <submittedName>
        <fullName evidence="2">LON peptidase substrate-binding domain-containing protein</fullName>
    </submittedName>
</protein>
<evidence type="ECO:0000259" key="1">
    <source>
        <dbReference type="PROSITE" id="PS51787"/>
    </source>
</evidence>
<dbReference type="SMART" id="SM00464">
    <property type="entry name" value="LON"/>
    <property type="match status" value="1"/>
</dbReference>
<dbReference type="InterPro" id="IPR015947">
    <property type="entry name" value="PUA-like_sf"/>
</dbReference>
<gene>
    <name evidence="2" type="ORF">ACFSC0_07955</name>
</gene>
<evidence type="ECO:0000313" key="2">
    <source>
        <dbReference type="EMBL" id="MFD1783322.1"/>
    </source>
</evidence>
<dbReference type="PROSITE" id="PS51787">
    <property type="entry name" value="LON_N"/>
    <property type="match status" value="1"/>
</dbReference>
<dbReference type="PANTHER" id="PTHR46732:SF8">
    <property type="entry name" value="ATP-DEPENDENT PROTEASE LA (LON) DOMAIN PROTEIN"/>
    <property type="match status" value="1"/>
</dbReference>
<feature type="domain" description="Lon N-terminal" evidence="1">
    <location>
        <begin position="15"/>
        <end position="208"/>
    </location>
</feature>
<dbReference type="InterPro" id="IPR046336">
    <property type="entry name" value="Lon_prtase_N_sf"/>
</dbReference>
<accession>A0ABW4N0G7</accession>
<keyword evidence="3" id="KW-1185">Reference proteome</keyword>
<dbReference type="Pfam" id="PF02190">
    <property type="entry name" value="LON_substr_bdg"/>
    <property type="match status" value="1"/>
</dbReference>
<name>A0ABW4N0G7_9CAUL</name>
<sequence>MAGGYRRISDLPQVIPVFPLDGALLLPRGDLPLQIFEPRYLNMVDDVMAGDRIIGMVQTRPGSERARPSLSPIGCAGRVTSYAETADGRYLITLTGVCRFELGEELSANTPYRQVRADYSAFEQDLATPEDLGDPEERRQFVKALKSYLNHRDLDIDVETATNAPLDALVTSLAMGLPFDASEKQALLEAPGLHERYKALTALLEIDALEDGDDEPHSMQ</sequence>